<evidence type="ECO:0000259" key="1">
    <source>
        <dbReference type="PROSITE" id="PS50801"/>
    </source>
</evidence>
<dbReference type="CDD" id="cd07043">
    <property type="entry name" value="STAS_anti-anti-sigma_factors"/>
    <property type="match status" value="1"/>
</dbReference>
<dbReference type="SUPFAM" id="SSF52091">
    <property type="entry name" value="SpoIIaa-like"/>
    <property type="match status" value="1"/>
</dbReference>
<dbReference type="Pfam" id="PF13466">
    <property type="entry name" value="STAS_2"/>
    <property type="match status" value="1"/>
</dbReference>
<name>A0AAU7DNH2_9BACT</name>
<dbReference type="EMBL" id="CP121196">
    <property type="protein sequence ID" value="XBH19343.1"/>
    <property type="molecule type" value="Genomic_DNA"/>
</dbReference>
<organism evidence="2">
    <name type="scientific">Telmatobacter sp. DSM 110680</name>
    <dbReference type="NCBI Taxonomy" id="3036704"/>
    <lineage>
        <taxon>Bacteria</taxon>
        <taxon>Pseudomonadati</taxon>
        <taxon>Acidobacteriota</taxon>
        <taxon>Terriglobia</taxon>
        <taxon>Terriglobales</taxon>
        <taxon>Acidobacteriaceae</taxon>
        <taxon>Telmatobacter</taxon>
    </lineage>
</organism>
<dbReference type="PROSITE" id="PS50801">
    <property type="entry name" value="STAS"/>
    <property type="match status" value="1"/>
</dbReference>
<proteinExistence type="predicted"/>
<dbReference type="InterPro" id="IPR058548">
    <property type="entry name" value="MlaB-like_STAS"/>
</dbReference>
<dbReference type="InterPro" id="IPR036513">
    <property type="entry name" value="STAS_dom_sf"/>
</dbReference>
<accession>A0AAU7DNH2</accession>
<protein>
    <submittedName>
        <fullName evidence="2">STAS domain-containing protein</fullName>
    </submittedName>
</protein>
<gene>
    <name evidence="2" type="ORF">P8935_08500</name>
</gene>
<evidence type="ECO:0000313" key="2">
    <source>
        <dbReference type="EMBL" id="XBH19343.1"/>
    </source>
</evidence>
<feature type="domain" description="STAS" evidence="1">
    <location>
        <begin position="1"/>
        <end position="99"/>
    </location>
</feature>
<dbReference type="Gene3D" id="3.30.750.24">
    <property type="entry name" value="STAS domain"/>
    <property type="match status" value="1"/>
</dbReference>
<reference evidence="2" key="1">
    <citation type="submission" date="2023-03" db="EMBL/GenBank/DDBJ databases">
        <title>Edaphobacter sp.</title>
        <authorList>
            <person name="Huber K.J."/>
            <person name="Papendorf J."/>
            <person name="Pilke C."/>
            <person name="Bunk B."/>
            <person name="Sproeer C."/>
            <person name="Pester M."/>
        </authorList>
    </citation>
    <scope>NUCLEOTIDE SEQUENCE</scope>
    <source>
        <strain evidence="2">DSM 110680</strain>
    </source>
</reference>
<sequence length="116" mass="13131">MTRNYQNVMERTIIIEGNLHELVRGEEQRLVNELKPIVREHSVTLDMRHIERIDAAGIAVLISLYGEARMAGHEFAIINASHRVSEILELVGLDRILISGEPSRCPDQPCYEMPAA</sequence>
<dbReference type="RefSeq" id="WP_348264559.1">
    <property type="nucleotide sequence ID" value="NZ_CP121196.1"/>
</dbReference>
<dbReference type="InterPro" id="IPR002645">
    <property type="entry name" value="STAS_dom"/>
</dbReference>
<dbReference type="AlphaFoldDB" id="A0AAU7DNH2"/>